<dbReference type="AlphaFoldDB" id="A0A2Z3I0K0"/>
<keyword evidence="2 10" id="KW-1003">Cell membrane</keyword>
<feature type="transmembrane region" description="Helical" evidence="10">
    <location>
        <begin position="263"/>
        <end position="282"/>
    </location>
</feature>
<evidence type="ECO:0000256" key="9">
    <source>
        <dbReference type="ARBA" id="ARBA00061532"/>
    </source>
</evidence>
<dbReference type="NCBIfam" id="TIGR01695">
    <property type="entry name" value="murJ_mviN"/>
    <property type="match status" value="1"/>
</dbReference>
<comment type="pathway">
    <text evidence="10">Cell wall biogenesis; peptidoglycan biosynthesis.</text>
</comment>
<keyword evidence="10 11" id="KW-0961">Cell wall biogenesis/degradation</keyword>
<evidence type="ECO:0000313" key="13">
    <source>
        <dbReference type="Proteomes" id="UP000247763"/>
    </source>
</evidence>
<dbReference type="GO" id="GO:0015648">
    <property type="term" value="F:lipid-linked peptidoglycan transporter activity"/>
    <property type="evidence" value="ECO:0007669"/>
    <property type="project" value="UniProtKB-UniRule"/>
</dbReference>
<organism evidence="12 13">
    <name type="scientific">Phenylobacterium parvum</name>
    <dbReference type="NCBI Taxonomy" id="2201350"/>
    <lineage>
        <taxon>Bacteria</taxon>
        <taxon>Pseudomonadati</taxon>
        <taxon>Pseudomonadota</taxon>
        <taxon>Alphaproteobacteria</taxon>
        <taxon>Caulobacterales</taxon>
        <taxon>Caulobacteraceae</taxon>
        <taxon>Phenylobacterium</taxon>
    </lineage>
</organism>
<proteinExistence type="inferred from homology"/>
<evidence type="ECO:0000256" key="3">
    <source>
        <dbReference type="ARBA" id="ARBA00022692"/>
    </source>
</evidence>
<feature type="transmembrane region" description="Helical" evidence="10">
    <location>
        <begin position="183"/>
        <end position="202"/>
    </location>
</feature>
<dbReference type="GO" id="GO:0008360">
    <property type="term" value="P:regulation of cell shape"/>
    <property type="evidence" value="ECO:0007669"/>
    <property type="project" value="UniProtKB-UniRule"/>
</dbReference>
<comment type="similarity">
    <text evidence="9 10 11">Belongs to the MurJ/MviN family.</text>
</comment>
<evidence type="ECO:0000256" key="10">
    <source>
        <dbReference type="HAMAP-Rule" id="MF_02078"/>
    </source>
</evidence>
<evidence type="ECO:0000256" key="2">
    <source>
        <dbReference type="ARBA" id="ARBA00022475"/>
    </source>
</evidence>
<feature type="transmembrane region" description="Helical" evidence="10">
    <location>
        <begin position="223"/>
        <end position="243"/>
    </location>
</feature>
<dbReference type="GO" id="GO:0034204">
    <property type="term" value="P:lipid translocation"/>
    <property type="evidence" value="ECO:0007669"/>
    <property type="project" value="TreeGrafter"/>
</dbReference>
<gene>
    <name evidence="12" type="primary">mviN</name>
    <name evidence="10" type="synonym">murJ</name>
    <name evidence="12" type="ORF">HYN04_12290</name>
</gene>
<keyword evidence="7 10" id="KW-0472">Membrane</keyword>
<evidence type="ECO:0000256" key="1">
    <source>
        <dbReference type="ARBA" id="ARBA00004651"/>
    </source>
</evidence>
<feature type="transmembrane region" description="Helical" evidence="10">
    <location>
        <begin position="442"/>
        <end position="461"/>
    </location>
</feature>
<keyword evidence="4 10" id="KW-0133">Cell shape</keyword>
<name>A0A2Z3I0K0_9CAUL</name>
<dbReference type="GO" id="GO:0071555">
    <property type="term" value="P:cell wall organization"/>
    <property type="evidence" value="ECO:0007669"/>
    <property type="project" value="UniProtKB-UniRule"/>
</dbReference>
<dbReference type="Pfam" id="PF03023">
    <property type="entry name" value="MurJ"/>
    <property type="match status" value="1"/>
</dbReference>
<keyword evidence="3 10" id="KW-0812">Transmembrane</keyword>
<keyword evidence="5 10" id="KW-0573">Peptidoglycan synthesis</keyword>
<reference evidence="13" key="1">
    <citation type="submission" date="2018-05" db="EMBL/GenBank/DDBJ databases">
        <title>Genome sequencing of Phenylobacterium sp. HYN0004.</title>
        <authorList>
            <person name="Yi H."/>
            <person name="Baek C."/>
        </authorList>
    </citation>
    <scope>NUCLEOTIDE SEQUENCE [LARGE SCALE GENOMIC DNA]</scope>
    <source>
        <strain evidence="13">HYN0004</strain>
    </source>
</reference>
<feature type="transmembrane region" description="Helical" evidence="10">
    <location>
        <begin position="303"/>
        <end position="325"/>
    </location>
</feature>
<dbReference type="PIRSF" id="PIRSF002869">
    <property type="entry name" value="MviN"/>
    <property type="match status" value="1"/>
</dbReference>
<dbReference type="PANTHER" id="PTHR47019">
    <property type="entry name" value="LIPID II FLIPPASE MURJ"/>
    <property type="match status" value="1"/>
</dbReference>
<evidence type="ECO:0000256" key="4">
    <source>
        <dbReference type="ARBA" id="ARBA00022960"/>
    </source>
</evidence>
<feature type="transmembrane region" description="Helical" evidence="10">
    <location>
        <begin position="481"/>
        <end position="502"/>
    </location>
</feature>
<dbReference type="OrthoDB" id="9816572at2"/>
<dbReference type="GO" id="GO:0005886">
    <property type="term" value="C:plasma membrane"/>
    <property type="evidence" value="ECO:0007669"/>
    <property type="project" value="UniProtKB-SubCell"/>
</dbReference>
<dbReference type="PRINTS" id="PR01806">
    <property type="entry name" value="VIRFACTRMVIN"/>
</dbReference>
<accession>A0A2Z3I0K0</accession>
<dbReference type="GO" id="GO:0009252">
    <property type="term" value="P:peptidoglycan biosynthetic process"/>
    <property type="evidence" value="ECO:0007669"/>
    <property type="project" value="UniProtKB-UniRule"/>
</dbReference>
<dbReference type="CDD" id="cd13123">
    <property type="entry name" value="MATE_MurJ_like"/>
    <property type="match status" value="1"/>
</dbReference>
<keyword evidence="6 10" id="KW-1133">Transmembrane helix</keyword>
<dbReference type="Proteomes" id="UP000247763">
    <property type="component" value="Chromosome"/>
</dbReference>
<feature type="transmembrane region" description="Helical" evidence="10">
    <location>
        <begin position="121"/>
        <end position="145"/>
    </location>
</feature>
<dbReference type="EMBL" id="CP029479">
    <property type="protein sequence ID" value="AWM78459.1"/>
    <property type="molecule type" value="Genomic_DNA"/>
</dbReference>
<evidence type="ECO:0000256" key="6">
    <source>
        <dbReference type="ARBA" id="ARBA00022989"/>
    </source>
</evidence>
<feature type="transmembrane region" description="Helical" evidence="10">
    <location>
        <begin position="375"/>
        <end position="397"/>
    </location>
</feature>
<feature type="transmembrane region" description="Helical" evidence="10">
    <location>
        <begin position="152"/>
        <end position="171"/>
    </location>
</feature>
<evidence type="ECO:0000256" key="5">
    <source>
        <dbReference type="ARBA" id="ARBA00022984"/>
    </source>
</evidence>
<evidence type="ECO:0000256" key="7">
    <source>
        <dbReference type="ARBA" id="ARBA00023136"/>
    </source>
</evidence>
<dbReference type="HAMAP" id="MF_02078">
    <property type="entry name" value="MurJ_MviN"/>
    <property type="match status" value="1"/>
</dbReference>
<feature type="transmembrane region" description="Helical" evidence="10">
    <location>
        <begin position="82"/>
        <end position="101"/>
    </location>
</feature>
<sequence length="526" mass="55545">MVFSGLTLVSRFLGLARDLVITARMGASQTIAADAFFTAQAFSNLFRRVFAEGAFAAAFVPAYSRTLSGEGGPEADRLASDALAVMAVATVALTLVAQLAMPWIMLVYSPGYIDDPAKFRLAVILTQITMPYLPCMVIAALLAGVLTARGRFIIYGAYPVVLNIGVLAAVLPQTDPVKAAYAASWATIVSGIAQAGLCWWGVRRAGARIRLVRPRLTPEVRRLVRLTIPGAVASSAVQVNIFISTMLASHVAGLRVWMSVADRFYQLPLSLVGTAIGVALLPQLSRAFAGEDAREGQAVMDQALVFGLALCLPASAALVAMPVYLVDGLFTRGQFVFEDARASGLILLQYGWGLPAFVLVKILQPAFFAREDTRTPMVFSLVSVAVNIALGVALFHLVGFTGLAAATSIATWITVAQMAYALGRRKAYAPSAEAWSRIARIIAASVGMGLLLALAAHFRTALEAPLAGVSLLGLGAKELTVLWVCLAGALAYVGLLFAFGGMRMSDVRAALRRTPSAPSPPAPDLS</sequence>
<comment type="subcellular location">
    <subcellularLocation>
        <location evidence="10">Cell inner membrane</location>
        <topology evidence="10">Multi-pass membrane protein</topology>
    </subcellularLocation>
    <subcellularLocation>
        <location evidence="1">Cell membrane</location>
        <topology evidence="1">Multi-pass membrane protein</topology>
    </subcellularLocation>
</comment>
<dbReference type="PANTHER" id="PTHR47019:SF1">
    <property type="entry name" value="LIPID II FLIPPASE MURJ"/>
    <property type="match status" value="1"/>
</dbReference>
<evidence type="ECO:0000313" key="12">
    <source>
        <dbReference type="EMBL" id="AWM78459.1"/>
    </source>
</evidence>
<keyword evidence="10 11" id="KW-0813">Transport</keyword>
<dbReference type="UniPathway" id="UPA00219"/>
<protein>
    <recommendedName>
        <fullName evidence="10">Probable lipid II flippase MurJ</fullName>
    </recommendedName>
</protein>
<dbReference type="KEGG" id="phb:HYN04_12290"/>
<keyword evidence="13" id="KW-1185">Reference proteome</keyword>
<evidence type="ECO:0000256" key="8">
    <source>
        <dbReference type="ARBA" id="ARBA00060041"/>
    </source>
</evidence>
<dbReference type="RefSeq" id="WP_110451025.1">
    <property type="nucleotide sequence ID" value="NZ_CP029479.1"/>
</dbReference>
<evidence type="ECO:0000256" key="11">
    <source>
        <dbReference type="PIRNR" id="PIRNR002869"/>
    </source>
</evidence>
<dbReference type="InterPro" id="IPR051050">
    <property type="entry name" value="Lipid_II_flippase_MurJ/MviN"/>
</dbReference>
<dbReference type="InterPro" id="IPR004268">
    <property type="entry name" value="MurJ"/>
</dbReference>
<keyword evidence="10" id="KW-0997">Cell inner membrane</keyword>
<comment type="function">
    <text evidence="8 10 11">Involved in peptidoglycan biosynthesis. Transports lipid-linked peptidoglycan precursors from the inner to the outer leaflet of the cytoplasmic membrane.</text>
</comment>
<feature type="transmembrane region" description="Helical" evidence="10">
    <location>
        <begin position="345"/>
        <end position="363"/>
    </location>
</feature>
<feature type="transmembrane region" description="Helical" evidence="10">
    <location>
        <begin position="403"/>
        <end position="422"/>
    </location>
</feature>